<dbReference type="InterPro" id="IPR039241">
    <property type="entry name" value="Rrp9-like"/>
</dbReference>
<keyword evidence="4" id="KW-0539">Nucleus</keyword>
<gene>
    <name evidence="7" type="ORF">GSBLH_T00002798001</name>
</gene>
<dbReference type="OMA" id="CSLRIWK"/>
<dbReference type="InterPro" id="IPR019775">
    <property type="entry name" value="WD40_repeat_CS"/>
</dbReference>
<dbReference type="PANTHER" id="PTHR19865:SF0">
    <property type="entry name" value="U3 SMALL NUCLEOLAR RNA-INTERACTING PROTEIN 2"/>
    <property type="match status" value="1"/>
</dbReference>
<dbReference type="GO" id="GO:0032040">
    <property type="term" value="C:small-subunit processome"/>
    <property type="evidence" value="ECO:0007669"/>
    <property type="project" value="TreeGrafter"/>
</dbReference>
<dbReference type="InParanoid" id="D8M2Z4"/>
<dbReference type="GO" id="GO:0034511">
    <property type="term" value="F:U3 snoRNA binding"/>
    <property type="evidence" value="ECO:0007669"/>
    <property type="project" value="InterPro"/>
</dbReference>
<dbReference type="InterPro" id="IPR036322">
    <property type="entry name" value="WD40_repeat_dom_sf"/>
</dbReference>
<feature type="repeat" description="WD" evidence="5">
    <location>
        <begin position="258"/>
        <end position="298"/>
    </location>
</feature>
<dbReference type="SUPFAM" id="SSF50978">
    <property type="entry name" value="WD40 repeat-like"/>
    <property type="match status" value="1"/>
</dbReference>
<organism evidence="7">
    <name type="scientific">Blastocystis hominis</name>
    <dbReference type="NCBI Taxonomy" id="12968"/>
    <lineage>
        <taxon>Eukaryota</taxon>
        <taxon>Sar</taxon>
        <taxon>Stramenopiles</taxon>
        <taxon>Bigyra</taxon>
        <taxon>Opalozoa</taxon>
        <taxon>Opalinata</taxon>
        <taxon>Blastocystidae</taxon>
        <taxon>Blastocystis</taxon>
    </lineage>
</organism>
<dbReference type="PROSITE" id="PS50294">
    <property type="entry name" value="WD_REPEATS_REGION"/>
    <property type="match status" value="3"/>
</dbReference>
<evidence type="ECO:0000256" key="2">
    <source>
        <dbReference type="ARBA" id="ARBA00022574"/>
    </source>
</evidence>
<feature type="region of interest" description="Disordered" evidence="6">
    <location>
        <begin position="1"/>
        <end position="66"/>
    </location>
</feature>
<accession>D8M2Z4</accession>
<sequence length="466" mass="51606">MAKRSARGRQQLRSAKSTKTSEGSRKNDDIDWNISSGDESEEEDLVLNSVSDHSEKEEEEEVKETIEEKKLRLAKEYLNKVRLEEEEASGSDVTDDEGVEERIEKRLQREAEEARGLIFKEVANQLIDADLPEGRFCKGHLMPVTCTDISGDEKYIVSGGKDCKACLWDVETGKVTTIFEGKRERKDSPKRRQFNCHRGEILAVQISYDGHYVVTAGREGLIRIWDSRVGTSVGAEPASSAAAAARSIVHCTDCKEVLRGHRGLVSSLLLQRDNVLYSGGLDNTLKLWNIVDTTYIDTLYGHETLITGISGMRNAPSSRGNTRILSCSTDNSVRLWKIEASTQMVFRGRRVDQSMECCAMIGPQNFAAGDLNGSLNLFSIAKKKPVFSVHQAHGIDSVRPISGENAAGRWIVSCAALGGTNLLASGSYDDCIRLWDANVSNREKDGELLKEVRAIPIVGDFLIGFW</sequence>
<keyword evidence="8" id="KW-1185">Reference proteome</keyword>
<dbReference type="Proteomes" id="UP000008312">
    <property type="component" value="Unassembled WGS sequence"/>
</dbReference>
<dbReference type="RefSeq" id="XP_012896765.1">
    <property type="nucleotide sequence ID" value="XM_013041311.1"/>
</dbReference>
<comment type="subcellular location">
    <subcellularLocation>
        <location evidence="1">Nucleus</location>
    </subcellularLocation>
</comment>
<feature type="repeat" description="WD" evidence="5">
    <location>
        <begin position="194"/>
        <end position="235"/>
    </location>
</feature>
<feature type="compositionally biased region" description="Polar residues" evidence="6">
    <location>
        <begin position="11"/>
        <end position="21"/>
    </location>
</feature>
<feature type="repeat" description="WD" evidence="5">
    <location>
        <begin position="421"/>
        <end position="445"/>
    </location>
</feature>
<dbReference type="InterPro" id="IPR001680">
    <property type="entry name" value="WD40_rpt"/>
</dbReference>
<evidence type="ECO:0000313" key="7">
    <source>
        <dbReference type="EMBL" id="CBK22717.2"/>
    </source>
</evidence>
<evidence type="ECO:0000256" key="1">
    <source>
        <dbReference type="ARBA" id="ARBA00004123"/>
    </source>
</evidence>
<evidence type="ECO:0000313" key="8">
    <source>
        <dbReference type="Proteomes" id="UP000008312"/>
    </source>
</evidence>
<dbReference type="AlphaFoldDB" id="D8M2Z4"/>
<keyword evidence="3" id="KW-0677">Repeat</keyword>
<evidence type="ECO:0000256" key="6">
    <source>
        <dbReference type="SAM" id="MobiDB-lite"/>
    </source>
</evidence>
<feature type="repeat" description="WD" evidence="5">
    <location>
        <begin position="299"/>
        <end position="346"/>
    </location>
</feature>
<reference evidence="7" key="1">
    <citation type="submission" date="2010-02" db="EMBL/GenBank/DDBJ databases">
        <title>Sequencing and annotation of the Blastocystis hominis genome.</title>
        <authorList>
            <person name="Wincker P."/>
        </authorList>
    </citation>
    <scope>NUCLEOTIDE SEQUENCE</scope>
    <source>
        <strain evidence="7">Singapore isolate B</strain>
    </source>
</reference>
<dbReference type="OrthoDB" id="189968at2759"/>
<dbReference type="SMART" id="SM00320">
    <property type="entry name" value="WD40"/>
    <property type="match status" value="5"/>
</dbReference>
<proteinExistence type="predicted"/>
<keyword evidence="2 5" id="KW-0853">WD repeat</keyword>
<dbReference type="InterPro" id="IPR020472">
    <property type="entry name" value="WD40_PAC1"/>
</dbReference>
<dbReference type="GeneID" id="24919938"/>
<dbReference type="PROSITE" id="PS00678">
    <property type="entry name" value="WD_REPEATS_1"/>
    <property type="match status" value="2"/>
</dbReference>
<dbReference type="Pfam" id="PF00400">
    <property type="entry name" value="WD40"/>
    <property type="match status" value="5"/>
</dbReference>
<dbReference type="Gene3D" id="2.130.10.10">
    <property type="entry name" value="YVTN repeat-like/Quinoprotein amine dehydrogenase"/>
    <property type="match status" value="2"/>
</dbReference>
<dbReference type="PANTHER" id="PTHR19865">
    <property type="entry name" value="U3 SMALL NUCLEOLAR RNA INTERACTING PROTEIN 2"/>
    <property type="match status" value="1"/>
</dbReference>
<feature type="repeat" description="WD" evidence="5">
    <location>
        <begin position="137"/>
        <end position="178"/>
    </location>
</feature>
<evidence type="ECO:0000256" key="5">
    <source>
        <dbReference type="PROSITE-ProRule" id="PRU00221"/>
    </source>
</evidence>
<evidence type="ECO:0000256" key="4">
    <source>
        <dbReference type="ARBA" id="ARBA00023242"/>
    </source>
</evidence>
<evidence type="ECO:0000256" key="3">
    <source>
        <dbReference type="ARBA" id="ARBA00022737"/>
    </source>
</evidence>
<protein>
    <submittedName>
        <fullName evidence="7">Uncharacterized protein</fullName>
    </submittedName>
</protein>
<dbReference type="InterPro" id="IPR015943">
    <property type="entry name" value="WD40/YVTN_repeat-like_dom_sf"/>
</dbReference>
<name>D8M2Z4_BLAHO</name>
<dbReference type="PROSITE" id="PS50082">
    <property type="entry name" value="WD_REPEATS_2"/>
    <property type="match status" value="5"/>
</dbReference>
<dbReference type="EMBL" id="FN668650">
    <property type="protein sequence ID" value="CBK22717.2"/>
    <property type="molecule type" value="Genomic_DNA"/>
</dbReference>
<dbReference type="PRINTS" id="PR00320">
    <property type="entry name" value="GPROTEINBRPT"/>
</dbReference>